<proteinExistence type="predicted"/>
<organism evidence="1 2">
    <name type="scientific">Trichonephila clavata</name>
    <name type="common">Joro spider</name>
    <name type="synonym">Nephila clavata</name>
    <dbReference type="NCBI Taxonomy" id="2740835"/>
    <lineage>
        <taxon>Eukaryota</taxon>
        <taxon>Metazoa</taxon>
        <taxon>Ecdysozoa</taxon>
        <taxon>Arthropoda</taxon>
        <taxon>Chelicerata</taxon>
        <taxon>Arachnida</taxon>
        <taxon>Araneae</taxon>
        <taxon>Araneomorphae</taxon>
        <taxon>Entelegynae</taxon>
        <taxon>Araneoidea</taxon>
        <taxon>Nephilidae</taxon>
        <taxon>Trichonephila</taxon>
    </lineage>
</organism>
<dbReference type="Proteomes" id="UP000887116">
    <property type="component" value="Unassembled WGS sequence"/>
</dbReference>
<reference evidence="1" key="1">
    <citation type="submission" date="2020-07" db="EMBL/GenBank/DDBJ databases">
        <title>Multicomponent nature underlies the extraordinary mechanical properties of spider dragline silk.</title>
        <authorList>
            <person name="Kono N."/>
            <person name="Nakamura H."/>
            <person name="Mori M."/>
            <person name="Yoshida Y."/>
            <person name="Ohtoshi R."/>
            <person name="Malay A.D."/>
            <person name="Moran D.A.P."/>
            <person name="Tomita M."/>
            <person name="Numata K."/>
            <person name="Arakawa K."/>
        </authorList>
    </citation>
    <scope>NUCLEOTIDE SEQUENCE</scope>
</reference>
<comment type="caution">
    <text evidence="1">The sequence shown here is derived from an EMBL/GenBank/DDBJ whole genome shotgun (WGS) entry which is preliminary data.</text>
</comment>
<gene>
    <name evidence="1" type="ORF">TNCT_656432</name>
</gene>
<dbReference type="EMBL" id="BMAO01010817">
    <property type="protein sequence ID" value="GFQ69653.1"/>
    <property type="molecule type" value="Genomic_DNA"/>
</dbReference>
<name>A0A8X6F328_TRICU</name>
<dbReference type="AlphaFoldDB" id="A0A8X6F328"/>
<protein>
    <submittedName>
        <fullName evidence="1">Uncharacterized protein</fullName>
    </submittedName>
</protein>
<evidence type="ECO:0000313" key="2">
    <source>
        <dbReference type="Proteomes" id="UP000887116"/>
    </source>
</evidence>
<evidence type="ECO:0000313" key="1">
    <source>
        <dbReference type="EMBL" id="GFQ69653.1"/>
    </source>
</evidence>
<keyword evidence="2" id="KW-1185">Reference proteome</keyword>
<sequence>MDRSVHWLTVNFNKHIYSEITVFFQETVHTVFTTRNSEIFEGSHVAQTSSAQQWSYKKHECPYCHKICGTISDLIIQYVEEYSAHRNIEKGGRSSAPSPQRLTARHFPSLVPSTGNKKRAAQRRCFVCQHTTKKPQKRAYSLVLNETKLLSEIVKKTHYGPSTGKLTLPLKGLKGMNLQL</sequence>
<accession>A0A8X6F328</accession>